<dbReference type="RefSeq" id="WP_249893047.1">
    <property type="nucleotide sequence ID" value="NZ_CP082904.1"/>
</dbReference>
<gene>
    <name evidence="4" type="ORF">K6958_01535</name>
</gene>
<evidence type="ECO:0000313" key="4">
    <source>
        <dbReference type="EMBL" id="UQY44417.1"/>
    </source>
</evidence>
<dbReference type="Pfam" id="PF16967">
    <property type="entry name" value="TcfC"/>
    <property type="match status" value="1"/>
</dbReference>
<feature type="domain" description="Pilus assembly protein E-set like" evidence="3">
    <location>
        <begin position="261"/>
        <end position="325"/>
    </location>
</feature>
<name>A0ABY4RAE2_9GAMM</name>
<evidence type="ECO:0000256" key="1">
    <source>
        <dbReference type="ARBA" id="ARBA00022729"/>
    </source>
</evidence>
<dbReference type="Proteomes" id="UP001056635">
    <property type="component" value="Chromosome"/>
</dbReference>
<keyword evidence="5" id="KW-1185">Reference proteome</keyword>
<keyword evidence="1" id="KW-0732">Signal</keyword>
<protein>
    <submittedName>
        <fullName evidence="4">TcfC E-set like domain-containing protein</fullName>
    </submittedName>
</protein>
<dbReference type="InterPro" id="IPR032636">
    <property type="entry name" value="Pilus_assem_E-set-like_dom"/>
</dbReference>
<dbReference type="Pfam" id="PF15976">
    <property type="entry name" value="CooC_C"/>
    <property type="match status" value="1"/>
</dbReference>
<evidence type="ECO:0000313" key="5">
    <source>
        <dbReference type="Proteomes" id="UP001056635"/>
    </source>
</evidence>
<accession>A0ABY4RAE2</accession>
<dbReference type="InterPro" id="IPR031917">
    <property type="entry name" value="Pilus_assem_C"/>
</dbReference>
<organism evidence="4 5">
    <name type="scientific">Mixta hanseatica</name>
    <dbReference type="NCBI Taxonomy" id="2872648"/>
    <lineage>
        <taxon>Bacteria</taxon>
        <taxon>Pseudomonadati</taxon>
        <taxon>Pseudomonadota</taxon>
        <taxon>Gammaproteobacteria</taxon>
        <taxon>Enterobacterales</taxon>
        <taxon>Erwiniaceae</taxon>
        <taxon>Mixta</taxon>
    </lineage>
</organism>
<sequence length="845" mass="94563">MMNWNITIITAVLGGLIMPLPAAAIPLPAGFEDIFYARQSSVVEIIYGENALGSVAVEYDRQEVVLLTPGVLVDQIIAADMPPLTLSAQALRQKLSVPLKRVGQQGFADRDIVVSLNESDASLRLIFPASLFLNGEAGYARKYITYRNQTGLVHSHNLNYLTDNYSNSLSLAANETLNFTGNSYLKGAWSYAADIDFALDELAFYLESRHTRFKAGRQRLGDNLIDSTPSMSYSFFNPMSFDGVSLGYMTDNYLTPGSGAASPVTVYLPQAGSVEIYRNGRLIDLQQFAAGLQHLDTRSWPSGGYDVLLISRLANGSREEKVQPFFKRNGIFRSGELEYLLQLGRYDQRQGQFASRRQHGKAQRWHAVSNHPFAGASLGYTTASAFSLGGGLMMDNTDFYSHASIDVPVNSWFVERLYIDGLYGNDGSNGYQVGMMKNLYRLGLNLSYRDHHFRGDRQDFRRFGVIPAYDFEYLQFGVNSFLPWNVGFGLSYGLNSFWQEYGRQQRSRFESWDINLNRDFSLPGDLNLRVDLGFHQGINEFISRNAWHGTTESRVFAQFTLGMRERSYNHYQSLYLRARLNGDNSDKNSYGADYALNLDNPNFDRGGKYTLTASLSQGPNQEKHGGAGIVVDNRLGYHAIGVSRAFGNRSYQQLYFSQRSGFALGEGDVAWGRMDNNAALIVDASELPTDHYFDVRNRNTEPVVIRGGEITTLSTMPYQKIAPQAEQVFTGKTDAFYHLSTQAPSVWVMPGQVYRLKLAATKNQTVTGRLLYAGQPLAHARVVGGNSITDEEGLFVGDFTLKTSERLTSLTVKKEGQRYLCLLSENNVRMTQGIMQIRETQCEIQ</sequence>
<proteinExistence type="predicted"/>
<feature type="domain" description="Pilus assembly protein C-terminal" evidence="2">
    <location>
        <begin position="749"/>
        <end position="842"/>
    </location>
</feature>
<evidence type="ECO:0000259" key="3">
    <source>
        <dbReference type="Pfam" id="PF16967"/>
    </source>
</evidence>
<reference evidence="4" key="1">
    <citation type="submission" date="2021-09" db="EMBL/GenBank/DDBJ databases">
        <title>First case of bloodstream infection caused by Mixta hanseatica sp. nov., a member of the Erwiniaceae family.</title>
        <authorList>
            <person name="Both A."/>
            <person name="Huang J."/>
            <person name="Wenzel P."/>
            <person name="Aepfelbacher M."/>
            <person name="Rohde H."/>
            <person name="Christner M."/>
            <person name="Hentschke M."/>
        </authorList>
    </citation>
    <scope>NUCLEOTIDE SEQUENCE</scope>
    <source>
        <strain evidence="4">X22927</strain>
    </source>
</reference>
<dbReference type="EMBL" id="CP082904">
    <property type="protein sequence ID" value="UQY44417.1"/>
    <property type="molecule type" value="Genomic_DNA"/>
</dbReference>
<evidence type="ECO:0000259" key="2">
    <source>
        <dbReference type="Pfam" id="PF15976"/>
    </source>
</evidence>